<dbReference type="EMBL" id="MT144659">
    <property type="protein sequence ID" value="QJH96699.1"/>
    <property type="molecule type" value="Genomic_DNA"/>
</dbReference>
<name>A0A6H1ZJA3_9ZZZZ</name>
<reference evidence="1" key="1">
    <citation type="submission" date="2020-03" db="EMBL/GenBank/DDBJ databases">
        <title>The deep terrestrial virosphere.</title>
        <authorList>
            <person name="Holmfeldt K."/>
            <person name="Nilsson E."/>
            <person name="Simone D."/>
            <person name="Lopez-Fernandez M."/>
            <person name="Wu X."/>
            <person name="de Brujin I."/>
            <person name="Lundin D."/>
            <person name="Andersson A."/>
            <person name="Bertilsson S."/>
            <person name="Dopson M."/>
        </authorList>
    </citation>
    <scope>NUCLEOTIDE SEQUENCE</scope>
    <source>
        <strain evidence="1">TM448A00666</strain>
        <strain evidence="2">TM448B00795</strain>
    </source>
</reference>
<accession>A0A6H1ZJA3</accession>
<evidence type="ECO:0000313" key="2">
    <source>
        <dbReference type="EMBL" id="QJH96699.1"/>
    </source>
</evidence>
<proteinExistence type="predicted"/>
<dbReference type="AlphaFoldDB" id="A0A6H1ZJA3"/>
<evidence type="ECO:0000313" key="1">
    <source>
        <dbReference type="EMBL" id="QJA47397.1"/>
    </source>
</evidence>
<dbReference type="EMBL" id="MT144042">
    <property type="protein sequence ID" value="QJA47397.1"/>
    <property type="molecule type" value="Genomic_DNA"/>
</dbReference>
<sequence>MNAKEKAIKFLDKHKTTFDSLARQIGRPIWSYMYFPEALDIAIKEAKKELLDIIRTYQNPYPKDIFLWDNTGKIDFSRGRFNKHCYQIVEGMRSDLLKELEENEV</sequence>
<organism evidence="1">
    <name type="scientific">viral metagenome</name>
    <dbReference type="NCBI Taxonomy" id="1070528"/>
    <lineage>
        <taxon>unclassified sequences</taxon>
        <taxon>metagenomes</taxon>
        <taxon>organismal metagenomes</taxon>
    </lineage>
</organism>
<gene>
    <name evidence="1" type="ORF">TM448A00666_0001</name>
    <name evidence="2" type="ORF">TM448B00795_0013</name>
</gene>
<protein>
    <submittedName>
        <fullName evidence="1">Uncharacterized protein</fullName>
    </submittedName>
</protein>